<evidence type="ECO:0000256" key="2">
    <source>
        <dbReference type="SAM" id="Phobius"/>
    </source>
</evidence>
<dbReference type="KEGG" id="cku:UL82_09600"/>
<dbReference type="AlphaFoldDB" id="A0A0F6R359"/>
<evidence type="ECO:0000313" key="3">
    <source>
        <dbReference type="EMBL" id="AKE42058.1"/>
    </source>
</evidence>
<feature type="transmembrane region" description="Helical" evidence="2">
    <location>
        <begin position="262"/>
        <end position="284"/>
    </location>
</feature>
<feature type="region of interest" description="Disordered" evidence="1">
    <location>
        <begin position="219"/>
        <end position="253"/>
    </location>
</feature>
<protein>
    <submittedName>
        <fullName evidence="3">Actinobacterial surface-anchored protein domain</fullName>
    </submittedName>
</protein>
<keyword evidence="2" id="KW-0812">Transmembrane</keyword>
<keyword evidence="4" id="KW-1185">Reference proteome</keyword>
<organism evidence="3 4">
    <name type="scientific">Corynebacterium kutscheri</name>
    <dbReference type="NCBI Taxonomy" id="35755"/>
    <lineage>
        <taxon>Bacteria</taxon>
        <taxon>Bacillati</taxon>
        <taxon>Actinomycetota</taxon>
        <taxon>Actinomycetes</taxon>
        <taxon>Mycobacteriales</taxon>
        <taxon>Corynebacteriaceae</taxon>
        <taxon>Corynebacterium</taxon>
    </lineage>
</organism>
<name>A0A0F6R359_9CORY</name>
<dbReference type="HOGENOM" id="CLU_059337_0_0_11"/>
<feature type="compositionally biased region" description="Polar residues" evidence="1">
    <location>
        <begin position="236"/>
        <end position="250"/>
    </location>
</feature>
<dbReference type="EMBL" id="CP011312">
    <property type="protein sequence ID" value="AKE42058.1"/>
    <property type="molecule type" value="Genomic_DNA"/>
</dbReference>
<reference evidence="3 4" key="1">
    <citation type="journal article" date="2015" name="Genome Announc.">
        <title>Complete Genome Sequence of Corynebacterium kutscheri DSM 20755, a Corynebacterial Type Strain with Remarkably Low G+C Content of Chromosomal DNA.</title>
        <authorList>
            <person name="Ruckert C."/>
            <person name="Albersmeier A."/>
            <person name="Winkler A."/>
            <person name="Tauch A."/>
        </authorList>
    </citation>
    <scope>NUCLEOTIDE SEQUENCE [LARGE SCALE GENOMIC DNA]</scope>
    <source>
        <strain evidence="3 4">DSM 20755</strain>
    </source>
</reference>
<dbReference type="OrthoDB" id="4424311at2"/>
<dbReference type="RefSeq" id="WP_052735947.1">
    <property type="nucleotide sequence ID" value="NZ_CP011312.1"/>
</dbReference>
<sequence length="288" mass="30371">MFFKKSSLIAVPLTLTLVFGTTPTHTPYPLSPIGYAHAQSVTLDHGHVDAFAVSANGQNILLALKEDVTGNHVTRAPEDVILKVNQSAYTEATNNVAGIGRPTYYLPQTQDPQLLWPGWDTTHVREGGFEVVDIQFLDIQGPGNIFAFSQSAFGGASAVANSGLALQSGSIIRQNSPSHVHVNWAFDAPGTYRMKVHATAYTPNGGSAQSNEATYTWVVGDGSASPQPHNPAPHNPGNQLPHTGGSTSSAPAELANTGASTWGIFAAGIIGSLLGLGFLASRFFKPHF</sequence>
<dbReference type="NCBIfam" id="NF038134">
    <property type="entry name" value="choice_anch_M"/>
    <property type="match status" value="1"/>
</dbReference>
<evidence type="ECO:0000313" key="4">
    <source>
        <dbReference type="Proteomes" id="UP000033457"/>
    </source>
</evidence>
<dbReference type="NCBIfam" id="TIGR03769">
    <property type="entry name" value="P_ac_wall_RPT"/>
    <property type="match status" value="1"/>
</dbReference>
<accession>A0A0F6R359</accession>
<gene>
    <name evidence="3" type="ORF">UL82_09600</name>
</gene>
<keyword evidence="2" id="KW-1133">Transmembrane helix</keyword>
<dbReference type="STRING" id="35755.UL82_09600"/>
<keyword evidence="2" id="KW-0472">Membrane</keyword>
<evidence type="ECO:0000256" key="1">
    <source>
        <dbReference type="SAM" id="MobiDB-lite"/>
    </source>
</evidence>
<dbReference type="InterPro" id="IPR022435">
    <property type="entry name" value="Surface-anchored_actinobac"/>
</dbReference>
<dbReference type="Proteomes" id="UP000033457">
    <property type="component" value="Chromosome"/>
</dbReference>
<proteinExistence type="predicted"/>